<evidence type="ECO:0000313" key="1">
    <source>
        <dbReference type="EMBL" id="KAI3734908.1"/>
    </source>
</evidence>
<comment type="caution">
    <text evidence="1">The sequence shown here is derived from an EMBL/GenBank/DDBJ whole genome shotgun (WGS) entry which is preliminary data.</text>
</comment>
<reference evidence="2" key="1">
    <citation type="journal article" date="2022" name="Mol. Ecol. Resour.">
        <title>The genomes of chicory, endive, great burdock and yacon provide insights into Asteraceae palaeo-polyploidization history and plant inulin production.</title>
        <authorList>
            <person name="Fan W."/>
            <person name="Wang S."/>
            <person name="Wang H."/>
            <person name="Wang A."/>
            <person name="Jiang F."/>
            <person name="Liu H."/>
            <person name="Zhao H."/>
            <person name="Xu D."/>
            <person name="Zhang Y."/>
        </authorList>
    </citation>
    <scope>NUCLEOTIDE SEQUENCE [LARGE SCALE GENOMIC DNA]</scope>
    <source>
        <strain evidence="2">cv. Niubang</strain>
    </source>
</reference>
<sequence>MNFTDPAMSLLAASGGDTVKLFDVSVDPGDPCVLSHTPSPGSQVNSVKWNHTNLVVASAGDDKRISLWRKNGQSMGTIPAAGSDSGDNIEESIFTINFSTKASRYICSGGSAQVVRIWDLQRRRCIKWLKGHTDTITDVKYNCKDEHLASISLSGDLIIHNLASGARATELKDPNGQVLRVLDYSRISRHLLVTAGDDGSVHLWDTTGRSPKVSWLKQHSAPTAGVSFSPSNDKMIASVGLDKKLYTFDSGSRRPSFCIPYESPFSSVAFRDDGYTLAAGTTTGQVVFYDVRGKPQPFTVLRAYANSEAVTSLCWQRSKPIFVNEKTCTADTALLGGTVDDSILMPDPLPSATISSHLVSTSIAGSRNSIRAGPSPESAPSTVASGSMSSTNDSSAGEETPLRSTLRAGGLARLHAPRSYNYKDDMEVFSPLVEVQPITPSFDKLWAGTKTDFDKKTSLLFSSSKRSLAPEVGSDPHSIFDWKPNSTSIQDDSSTPVSRPVTSPVSSKTDESPSITPPEAWGGERLSDKFVRPPRQPVTLPSRFATLATSSSISSGSMLSGLQDFSLPSSQTAINPVSSSGLSLANFRTRDNSFNQESPLGYSEAPFSSTSFSLGVKGTTNVESPGLALTPTRRFSSYAERISTNPSLSDGTSIAVGSPKTKKTGAETREELLNSFSPRHEVSAATESGFLPSMNGMDIQAQKTGLQANSQQGSSFSLQLFQGTLEEALGSFQKSIHEDVRNLHIEVLRQFHMQEMQMTNAMSSLLENQAELMKEIQSLRKENQELRQLL</sequence>
<dbReference type="Proteomes" id="UP001055879">
    <property type="component" value="Linkage Group LG04"/>
</dbReference>
<dbReference type="EMBL" id="CM042050">
    <property type="protein sequence ID" value="KAI3734908.1"/>
    <property type="molecule type" value="Genomic_DNA"/>
</dbReference>
<reference evidence="1 2" key="2">
    <citation type="journal article" date="2022" name="Mol. Ecol. Resour.">
        <title>The genomes of chicory, endive, great burdock and yacon provide insights into Asteraceae paleo-polyploidization history and plant inulin production.</title>
        <authorList>
            <person name="Fan W."/>
            <person name="Wang S."/>
            <person name="Wang H."/>
            <person name="Wang A."/>
            <person name="Jiang F."/>
            <person name="Liu H."/>
            <person name="Zhao H."/>
            <person name="Xu D."/>
            <person name="Zhang Y."/>
        </authorList>
    </citation>
    <scope>NUCLEOTIDE SEQUENCE [LARGE SCALE GENOMIC DNA]</scope>
    <source>
        <strain evidence="2">cv. Niubang</strain>
    </source>
</reference>
<evidence type="ECO:0000313" key="2">
    <source>
        <dbReference type="Proteomes" id="UP001055879"/>
    </source>
</evidence>
<gene>
    <name evidence="1" type="ORF">L6452_14389</name>
</gene>
<keyword evidence="2" id="KW-1185">Reference proteome</keyword>
<accession>A0ACB9CKX1</accession>
<protein>
    <submittedName>
        <fullName evidence="1">Uncharacterized protein</fullName>
    </submittedName>
</protein>
<proteinExistence type="predicted"/>
<organism evidence="1 2">
    <name type="scientific">Arctium lappa</name>
    <name type="common">Greater burdock</name>
    <name type="synonym">Lappa major</name>
    <dbReference type="NCBI Taxonomy" id="4217"/>
    <lineage>
        <taxon>Eukaryota</taxon>
        <taxon>Viridiplantae</taxon>
        <taxon>Streptophyta</taxon>
        <taxon>Embryophyta</taxon>
        <taxon>Tracheophyta</taxon>
        <taxon>Spermatophyta</taxon>
        <taxon>Magnoliopsida</taxon>
        <taxon>eudicotyledons</taxon>
        <taxon>Gunneridae</taxon>
        <taxon>Pentapetalae</taxon>
        <taxon>asterids</taxon>
        <taxon>campanulids</taxon>
        <taxon>Asterales</taxon>
        <taxon>Asteraceae</taxon>
        <taxon>Carduoideae</taxon>
        <taxon>Cardueae</taxon>
        <taxon>Arctiinae</taxon>
        <taxon>Arctium</taxon>
    </lineage>
</organism>
<name>A0ACB9CKX1_ARCLA</name>